<reference evidence="2 3" key="1">
    <citation type="submission" date="2018-05" db="EMBL/GenBank/DDBJ databases">
        <title>Evolution of GPA BGCs.</title>
        <authorList>
            <person name="Waglechner N."/>
            <person name="Wright G.D."/>
        </authorList>
    </citation>
    <scope>NUCLEOTIDE SEQUENCE [LARGE SCALE GENOMIC DNA]</scope>
    <source>
        <strain evidence="2 3">A82846</strain>
    </source>
</reference>
<gene>
    <name evidence="2" type="ORF">DMH04_50755</name>
</gene>
<dbReference type="Proteomes" id="UP000287547">
    <property type="component" value="Unassembled WGS sequence"/>
</dbReference>
<dbReference type="AlphaFoldDB" id="A0A428YBD6"/>
<proteinExistence type="predicted"/>
<sequence length="178" mass="19622">MLRNSDHPDGSFANNPAIPGKALIGSPDTHARVPSQPGVLLSVSWEPGMSTLQTHRALQTTKENMMSTTAEGRSPLWQPGRGDLEIWYRTLEVYAASAPQDNAHFHGPHVAVPAPLRRVQEGLRWLQANHRSELDAMPLPTLEQMRAELVARSRPSGDMTVLDSGSPCHNLWHWITGS</sequence>
<evidence type="ECO:0000256" key="1">
    <source>
        <dbReference type="SAM" id="MobiDB-lite"/>
    </source>
</evidence>
<protein>
    <submittedName>
        <fullName evidence="2">Uncharacterized protein</fullName>
    </submittedName>
</protein>
<feature type="region of interest" description="Disordered" evidence="1">
    <location>
        <begin position="1"/>
        <end position="33"/>
    </location>
</feature>
<organism evidence="2 3">
    <name type="scientific">Kibdelosporangium aridum</name>
    <dbReference type="NCBI Taxonomy" id="2030"/>
    <lineage>
        <taxon>Bacteria</taxon>
        <taxon>Bacillati</taxon>
        <taxon>Actinomycetota</taxon>
        <taxon>Actinomycetes</taxon>
        <taxon>Pseudonocardiales</taxon>
        <taxon>Pseudonocardiaceae</taxon>
        <taxon>Kibdelosporangium</taxon>
    </lineage>
</organism>
<dbReference type="EMBL" id="QHKI01000093">
    <property type="protein sequence ID" value="RSM64810.1"/>
    <property type="molecule type" value="Genomic_DNA"/>
</dbReference>
<comment type="caution">
    <text evidence="2">The sequence shown here is derived from an EMBL/GenBank/DDBJ whole genome shotgun (WGS) entry which is preliminary data.</text>
</comment>
<evidence type="ECO:0000313" key="3">
    <source>
        <dbReference type="Proteomes" id="UP000287547"/>
    </source>
</evidence>
<accession>A0A428YBD6</accession>
<evidence type="ECO:0000313" key="2">
    <source>
        <dbReference type="EMBL" id="RSM64810.1"/>
    </source>
</evidence>
<name>A0A428YBD6_KIBAR</name>